<dbReference type="EMBL" id="VFRP01000005">
    <property type="protein sequence ID" value="TPE51919.1"/>
    <property type="molecule type" value="Genomic_DNA"/>
</dbReference>
<dbReference type="GO" id="GO:0006351">
    <property type="term" value="P:DNA-templated transcription"/>
    <property type="evidence" value="ECO:0007669"/>
    <property type="project" value="InterPro"/>
</dbReference>
<sequence length="323" mass="35558">MYSEKCHTDRRNRGHHVTLLKSLGCLAEGGIMIDAATAEPAAVLTAWRYEAARISAAAVVVTLYGDVVAPRGGELWTGNIIETLAMAGITETRVRTALSRLVAAGQLEGAKVGRRSYYRLTPAAEREFALAARLIYAPVEPPPQRGWHLVLLPDGERETHAPALARARFGFALPQLAVLPDRGEPLPPLPGTHFRATTADDFALARAWQLDALAERTRRFIDFFAGLEARAATPDQALGLRLALTHAFREIALRDPHLPPGLLPADWPGSAARRLFVELYLALSPATEEIISTRFKDRVGPLRPNRERLDRRIRDLKGEPLTE</sequence>
<dbReference type="Gene3D" id="1.20.58.1460">
    <property type="match status" value="1"/>
</dbReference>
<comment type="caution">
    <text evidence="3">The sequence shown here is derived from an EMBL/GenBank/DDBJ whole genome shotgun (WGS) entry which is preliminary data.</text>
</comment>
<dbReference type="InterPro" id="IPR013225">
    <property type="entry name" value="PaaX_C"/>
</dbReference>
<dbReference type="PIRSF" id="PIRSF020623">
    <property type="entry name" value="PaaX"/>
    <property type="match status" value="1"/>
</dbReference>
<proteinExistence type="predicted"/>
<dbReference type="InterPro" id="IPR011965">
    <property type="entry name" value="PaaX_trns_reg"/>
</dbReference>
<accession>A0A501WR20</accession>
<evidence type="ECO:0000259" key="2">
    <source>
        <dbReference type="Pfam" id="PF08223"/>
    </source>
</evidence>
<feature type="domain" description="Transcriptional repressor PaaX-like C-terminal" evidence="2">
    <location>
        <begin position="208"/>
        <end position="291"/>
    </location>
</feature>
<evidence type="ECO:0000313" key="4">
    <source>
        <dbReference type="Proteomes" id="UP000319255"/>
    </source>
</evidence>
<dbReference type="Proteomes" id="UP000319255">
    <property type="component" value="Unassembled WGS sequence"/>
</dbReference>
<dbReference type="InterPro" id="IPR036390">
    <property type="entry name" value="WH_DNA-bd_sf"/>
</dbReference>
<dbReference type="PANTHER" id="PTHR30319:SF1">
    <property type="entry name" value="TRANSCRIPTIONAL REPRESSOR PAAX"/>
    <property type="match status" value="1"/>
</dbReference>
<gene>
    <name evidence="3" type="ORF">FJM51_07785</name>
</gene>
<dbReference type="Pfam" id="PF07848">
    <property type="entry name" value="PaaX"/>
    <property type="match status" value="1"/>
</dbReference>
<protein>
    <submittedName>
        <fullName evidence="3">PaaX family transcriptional regulator</fullName>
    </submittedName>
</protein>
<dbReference type="SUPFAM" id="SSF46785">
    <property type="entry name" value="Winged helix' DNA-binding domain"/>
    <property type="match status" value="1"/>
</dbReference>
<dbReference type="AlphaFoldDB" id="A0A501WR20"/>
<keyword evidence="4" id="KW-1185">Reference proteome</keyword>
<evidence type="ECO:0000313" key="3">
    <source>
        <dbReference type="EMBL" id="TPE51919.1"/>
    </source>
</evidence>
<feature type="domain" description="Transcriptional repressor PaaX-like N-terminal" evidence="1">
    <location>
        <begin position="56"/>
        <end position="121"/>
    </location>
</feature>
<evidence type="ECO:0000259" key="1">
    <source>
        <dbReference type="Pfam" id="PF07848"/>
    </source>
</evidence>
<dbReference type="OrthoDB" id="2270427at2"/>
<dbReference type="PANTHER" id="PTHR30319">
    <property type="entry name" value="PHENYLACETIC ACID REGULATOR-RELATED TRANSCRIPTIONAL REPRESSOR"/>
    <property type="match status" value="1"/>
</dbReference>
<dbReference type="Gene3D" id="1.10.10.10">
    <property type="entry name" value="Winged helix-like DNA-binding domain superfamily/Winged helix DNA-binding domain"/>
    <property type="match status" value="1"/>
</dbReference>
<dbReference type="Pfam" id="PF08223">
    <property type="entry name" value="PaaX_C"/>
    <property type="match status" value="1"/>
</dbReference>
<dbReference type="InterPro" id="IPR036388">
    <property type="entry name" value="WH-like_DNA-bd_sf"/>
</dbReference>
<dbReference type="InterPro" id="IPR012906">
    <property type="entry name" value="PaaX-like_N"/>
</dbReference>
<reference evidence="3 4" key="1">
    <citation type="submission" date="2019-06" db="EMBL/GenBank/DDBJ databases">
        <title>A novel bacterium of genus Amaricoccus, isolated from marine sediment.</title>
        <authorList>
            <person name="Huang H."/>
            <person name="Mo K."/>
            <person name="Hu Y."/>
        </authorList>
    </citation>
    <scope>NUCLEOTIDE SEQUENCE [LARGE SCALE GENOMIC DNA]</scope>
    <source>
        <strain evidence="3 4">HB172011</strain>
    </source>
</reference>
<organism evidence="3 4">
    <name type="scientific">Amaricoccus solimangrovi</name>
    <dbReference type="NCBI Taxonomy" id="2589815"/>
    <lineage>
        <taxon>Bacteria</taxon>
        <taxon>Pseudomonadati</taxon>
        <taxon>Pseudomonadota</taxon>
        <taxon>Alphaproteobacteria</taxon>
        <taxon>Rhodobacterales</taxon>
        <taxon>Paracoccaceae</taxon>
        <taxon>Amaricoccus</taxon>
    </lineage>
</organism>
<name>A0A501WR20_9RHOB</name>